<dbReference type="InterPro" id="IPR011583">
    <property type="entry name" value="Chitinase_II/V-like_cat"/>
</dbReference>
<dbReference type="SMART" id="SM00636">
    <property type="entry name" value="Glyco_18"/>
    <property type="match status" value="1"/>
</dbReference>
<evidence type="ECO:0000259" key="2">
    <source>
        <dbReference type="PROSITE" id="PS51910"/>
    </source>
</evidence>
<dbReference type="PANTHER" id="PTHR11177">
    <property type="entry name" value="CHITINASE"/>
    <property type="match status" value="1"/>
</dbReference>
<evidence type="ECO:0000256" key="1">
    <source>
        <dbReference type="SAM" id="MobiDB-lite"/>
    </source>
</evidence>
<dbReference type="GO" id="GO:0004568">
    <property type="term" value="F:chitinase activity"/>
    <property type="evidence" value="ECO:0007669"/>
    <property type="project" value="TreeGrafter"/>
</dbReference>
<dbReference type="PROSITE" id="PS51910">
    <property type="entry name" value="GH18_2"/>
    <property type="match status" value="1"/>
</dbReference>
<evidence type="ECO:0000313" key="3">
    <source>
        <dbReference type="EMBL" id="TFK99965.1"/>
    </source>
</evidence>
<evidence type="ECO:0000313" key="4">
    <source>
        <dbReference type="Proteomes" id="UP000305067"/>
    </source>
</evidence>
<dbReference type="GO" id="GO:0008061">
    <property type="term" value="F:chitin binding"/>
    <property type="evidence" value="ECO:0007669"/>
    <property type="project" value="InterPro"/>
</dbReference>
<dbReference type="Gene3D" id="3.20.20.80">
    <property type="entry name" value="Glycosidases"/>
    <property type="match status" value="1"/>
</dbReference>
<dbReference type="AlphaFoldDB" id="A0A5C3QD27"/>
<dbReference type="GO" id="GO:0005975">
    <property type="term" value="P:carbohydrate metabolic process"/>
    <property type="evidence" value="ECO:0007669"/>
    <property type="project" value="InterPro"/>
</dbReference>
<feature type="domain" description="GH18" evidence="2">
    <location>
        <begin position="1"/>
        <end position="252"/>
    </location>
</feature>
<name>A0A5C3QD27_9AGAR</name>
<proteinExistence type="predicted"/>
<dbReference type="Pfam" id="PF00704">
    <property type="entry name" value="Glyco_hydro_18"/>
    <property type="match status" value="1"/>
</dbReference>
<dbReference type="STRING" id="1884261.A0A5C3QD27"/>
<organism evidence="3 4">
    <name type="scientific">Pterulicium gracile</name>
    <dbReference type="NCBI Taxonomy" id="1884261"/>
    <lineage>
        <taxon>Eukaryota</taxon>
        <taxon>Fungi</taxon>
        <taxon>Dikarya</taxon>
        <taxon>Basidiomycota</taxon>
        <taxon>Agaricomycotina</taxon>
        <taxon>Agaricomycetes</taxon>
        <taxon>Agaricomycetidae</taxon>
        <taxon>Agaricales</taxon>
        <taxon>Pleurotineae</taxon>
        <taxon>Pterulaceae</taxon>
        <taxon>Pterulicium</taxon>
    </lineage>
</organism>
<dbReference type="InterPro" id="IPR050314">
    <property type="entry name" value="Glycosyl_Hydrlase_18"/>
</dbReference>
<accession>A0A5C3QD27</accession>
<dbReference type="InterPro" id="IPR001223">
    <property type="entry name" value="Glyco_hydro18_cat"/>
</dbReference>
<dbReference type="PANTHER" id="PTHR11177:SF317">
    <property type="entry name" value="CHITINASE 12-RELATED"/>
    <property type="match status" value="1"/>
</dbReference>
<dbReference type="Gene3D" id="3.10.50.10">
    <property type="match status" value="1"/>
</dbReference>
<dbReference type="OrthoDB" id="76388at2759"/>
<dbReference type="SUPFAM" id="SSF51445">
    <property type="entry name" value="(Trans)glycosidases"/>
    <property type="match status" value="1"/>
</dbReference>
<feature type="region of interest" description="Disordered" evidence="1">
    <location>
        <begin position="270"/>
        <end position="296"/>
    </location>
</feature>
<gene>
    <name evidence="3" type="ORF">BDV98DRAFT_605761</name>
</gene>
<protein>
    <submittedName>
        <fullName evidence="3">Glycosyl hydrolases family 18-domain-containing protein</fullName>
    </submittedName>
</protein>
<reference evidence="3 4" key="1">
    <citation type="journal article" date="2019" name="Nat. Ecol. Evol.">
        <title>Megaphylogeny resolves global patterns of mushroom evolution.</title>
        <authorList>
            <person name="Varga T."/>
            <person name="Krizsan K."/>
            <person name="Foldi C."/>
            <person name="Dima B."/>
            <person name="Sanchez-Garcia M."/>
            <person name="Sanchez-Ramirez S."/>
            <person name="Szollosi G.J."/>
            <person name="Szarkandi J.G."/>
            <person name="Papp V."/>
            <person name="Albert L."/>
            <person name="Andreopoulos W."/>
            <person name="Angelini C."/>
            <person name="Antonin V."/>
            <person name="Barry K.W."/>
            <person name="Bougher N.L."/>
            <person name="Buchanan P."/>
            <person name="Buyck B."/>
            <person name="Bense V."/>
            <person name="Catcheside P."/>
            <person name="Chovatia M."/>
            <person name="Cooper J."/>
            <person name="Damon W."/>
            <person name="Desjardin D."/>
            <person name="Finy P."/>
            <person name="Geml J."/>
            <person name="Haridas S."/>
            <person name="Hughes K."/>
            <person name="Justo A."/>
            <person name="Karasinski D."/>
            <person name="Kautmanova I."/>
            <person name="Kiss B."/>
            <person name="Kocsube S."/>
            <person name="Kotiranta H."/>
            <person name="LaButti K.M."/>
            <person name="Lechner B.E."/>
            <person name="Liimatainen K."/>
            <person name="Lipzen A."/>
            <person name="Lukacs Z."/>
            <person name="Mihaltcheva S."/>
            <person name="Morgado L.N."/>
            <person name="Niskanen T."/>
            <person name="Noordeloos M.E."/>
            <person name="Ohm R.A."/>
            <person name="Ortiz-Santana B."/>
            <person name="Ovrebo C."/>
            <person name="Racz N."/>
            <person name="Riley R."/>
            <person name="Savchenko A."/>
            <person name="Shiryaev A."/>
            <person name="Soop K."/>
            <person name="Spirin V."/>
            <person name="Szebenyi C."/>
            <person name="Tomsovsky M."/>
            <person name="Tulloss R.E."/>
            <person name="Uehling J."/>
            <person name="Grigoriev I.V."/>
            <person name="Vagvolgyi C."/>
            <person name="Papp T."/>
            <person name="Martin F.M."/>
            <person name="Miettinen O."/>
            <person name="Hibbett D.S."/>
            <person name="Nagy L.G."/>
        </authorList>
    </citation>
    <scope>NUCLEOTIDE SEQUENCE [LARGE SCALE GENOMIC DNA]</scope>
    <source>
        <strain evidence="3 4">CBS 309.79</strain>
    </source>
</reference>
<sequence length="296" mass="34172">MVEDYGFDGLDMHYEIYTSVDESIVYLALLRELRAALNQHAENKQNGHRCLLTAVGSCSVGGRAKLRSKEMDQYLDFWNLLSYALCENGSRGHTANQAALHSWQDEAMNVSLVVKWWIEDGIDREKLVLGISVTLRDVFLTSEGRLQQRSRTERRSTPDTWNDDIIGRCDYRALPLPGHKVYHDEYDVTCWSYHSEHQIMMSYDDETTARVKGEYTAGRDQIDTNSDHHFPGRVLVEGPSLVTTVTNVMGDREYSQNWLDYDRSQFPNMANGMRNWEQDDEGLDEGQYGEQYEDDE</sequence>
<dbReference type="InterPro" id="IPR029070">
    <property type="entry name" value="Chitinase_insertion_sf"/>
</dbReference>
<dbReference type="InterPro" id="IPR017853">
    <property type="entry name" value="GH"/>
</dbReference>
<dbReference type="GO" id="GO:0005576">
    <property type="term" value="C:extracellular region"/>
    <property type="evidence" value="ECO:0007669"/>
    <property type="project" value="TreeGrafter"/>
</dbReference>
<keyword evidence="4" id="KW-1185">Reference proteome</keyword>
<keyword evidence="3" id="KW-0378">Hydrolase</keyword>
<dbReference type="Proteomes" id="UP000305067">
    <property type="component" value="Unassembled WGS sequence"/>
</dbReference>
<dbReference type="SUPFAM" id="SSF54556">
    <property type="entry name" value="Chitinase insertion domain"/>
    <property type="match status" value="1"/>
</dbReference>
<dbReference type="GO" id="GO:0006032">
    <property type="term" value="P:chitin catabolic process"/>
    <property type="evidence" value="ECO:0007669"/>
    <property type="project" value="TreeGrafter"/>
</dbReference>
<dbReference type="EMBL" id="ML178831">
    <property type="protein sequence ID" value="TFK99965.1"/>
    <property type="molecule type" value="Genomic_DNA"/>
</dbReference>